<dbReference type="Pfam" id="PF00881">
    <property type="entry name" value="Nitroreductase"/>
    <property type="match status" value="1"/>
</dbReference>
<dbReference type="Gene3D" id="3.40.109.10">
    <property type="entry name" value="NADH Oxidase"/>
    <property type="match status" value="1"/>
</dbReference>
<dbReference type="InterPro" id="IPR029479">
    <property type="entry name" value="Nitroreductase"/>
</dbReference>
<dbReference type="CDD" id="cd02138">
    <property type="entry name" value="TdsD-like"/>
    <property type="match status" value="1"/>
</dbReference>
<dbReference type="EMBL" id="JAQOUE010000002">
    <property type="protein sequence ID" value="MDT7044225.1"/>
    <property type="molecule type" value="Genomic_DNA"/>
</dbReference>
<organism evidence="4 5">
    <name type="scientific">Candidatus Nitronereus thalassa</name>
    <dbReference type="NCBI Taxonomy" id="3020898"/>
    <lineage>
        <taxon>Bacteria</taxon>
        <taxon>Pseudomonadati</taxon>
        <taxon>Nitrospirota</taxon>
        <taxon>Nitrospiria</taxon>
        <taxon>Nitrospirales</taxon>
        <taxon>Nitrospiraceae</taxon>
        <taxon>Candidatus Nitronereus</taxon>
    </lineage>
</organism>
<evidence type="ECO:0000256" key="1">
    <source>
        <dbReference type="ARBA" id="ARBA00007118"/>
    </source>
</evidence>
<proteinExistence type="inferred from homology"/>
<reference evidence="4 5" key="1">
    <citation type="journal article" date="2023" name="ISME J.">
        <title>Cultivation and genomic characterization of novel and ubiquitous marine nitrite-oxidizing bacteria from the Nitrospirales.</title>
        <authorList>
            <person name="Mueller A.J."/>
            <person name="Daebeler A."/>
            <person name="Herbold C.W."/>
            <person name="Kirkegaard R.H."/>
            <person name="Daims H."/>
        </authorList>
    </citation>
    <scope>NUCLEOTIDE SEQUENCE [LARGE SCALE GENOMIC DNA]</scope>
    <source>
        <strain evidence="4 5">EB</strain>
    </source>
</reference>
<comment type="caution">
    <text evidence="4">The sequence shown here is derived from an EMBL/GenBank/DDBJ whole genome shotgun (WGS) entry which is preliminary data.</text>
</comment>
<dbReference type="InterPro" id="IPR000415">
    <property type="entry name" value="Nitroreductase-like"/>
</dbReference>
<dbReference type="PANTHER" id="PTHR43673">
    <property type="entry name" value="NAD(P)H NITROREDUCTASE YDGI-RELATED"/>
    <property type="match status" value="1"/>
</dbReference>
<gene>
    <name evidence="4" type="ORF">PPG34_17880</name>
</gene>
<keyword evidence="2" id="KW-0560">Oxidoreductase</keyword>
<dbReference type="PANTHER" id="PTHR43673:SF10">
    <property type="entry name" value="NADH DEHYDROGENASE_NAD(P)H NITROREDUCTASE XCC3605-RELATED"/>
    <property type="match status" value="1"/>
</dbReference>
<keyword evidence="5" id="KW-1185">Reference proteome</keyword>
<dbReference type="SUPFAM" id="SSF55469">
    <property type="entry name" value="FMN-dependent nitroreductase-like"/>
    <property type="match status" value="1"/>
</dbReference>
<protein>
    <submittedName>
        <fullName evidence="4">Nitroreductase family protein</fullName>
    </submittedName>
</protein>
<evidence type="ECO:0000256" key="2">
    <source>
        <dbReference type="ARBA" id="ARBA00023002"/>
    </source>
</evidence>
<evidence type="ECO:0000259" key="3">
    <source>
        <dbReference type="Pfam" id="PF00881"/>
    </source>
</evidence>
<dbReference type="Proteomes" id="UP001250932">
    <property type="component" value="Unassembled WGS sequence"/>
</dbReference>
<comment type="similarity">
    <text evidence="1">Belongs to the nitroreductase family.</text>
</comment>
<sequence length="200" mass="22556">MEKPADTNYSLHDPIQRRWSPRSFIDRPVEKDDLYRLFEAARWASSCFNEQPWYFIVATKDTPQEYQRMLSCLVDGNQEWAKLAPVLMLTVAKSTFDHNGKGNPHAWHDVGLAVGNLVIQATVLGLSLHQMAGILPDRIREVYGVPQGFDPVTGLALGYMGDPNLLSEELAERERAPRTRKPLEGFVFTGKWGNASSIVK</sequence>
<name>A0ABU3KCI3_9BACT</name>
<evidence type="ECO:0000313" key="4">
    <source>
        <dbReference type="EMBL" id="MDT7044225.1"/>
    </source>
</evidence>
<feature type="domain" description="Nitroreductase" evidence="3">
    <location>
        <begin position="15"/>
        <end position="159"/>
    </location>
</feature>
<dbReference type="RefSeq" id="WP_313834810.1">
    <property type="nucleotide sequence ID" value="NZ_JAQOUE010000002.1"/>
</dbReference>
<evidence type="ECO:0000313" key="5">
    <source>
        <dbReference type="Proteomes" id="UP001250932"/>
    </source>
</evidence>
<accession>A0ABU3KCI3</accession>